<reference evidence="1" key="1">
    <citation type="submission" date="2018-05" db="EMBL/GenBank/DDBJ databases">
        <authorList>
            <person name="Lanie J.A."/>
            <person name="Ng W.-L."/>
            <person name="Kazmierczak K.M."/>
            <person name="Andrzejewski T.M."/>
            <person name="Davidsen T.M."/>
            <person name="Wayne K.J."/>
            <person name="Tettelin H."/>
            <person name="Glass J.I."/>
            <person name="Rusch D."/>
            <person name="Podicherti R."/>
            <person name="Tsui H.-C.T."/>
            <person name="Winkler M.E."/>
        </authorList>
    </citation>
    <scope>NUCLEOTIDE SEQUENCE</scope>
</reference>
<name>A0A381YSC5_9ZZZZ</name>
<dbReference type="EMBL" id="UINC01018841">
    <property type="protein sequence ID" value="SVA79433.1"/>
    <property type="molecule type" value="Genomic_DNA"/>
</dbReference>
<gene>
    <name evidence="1" type="ORF">METZ01_LOCUS132287</name>
</gene>
<sequence length="133" mass="14820">MTCCDKPVKRRLDWYARERLELVAVGLDAQLRHQCLALLDKPEVMCRKAGITALLKQLPRGSHEAVTHLLITLVRNLSGLDVGSLAESHVAPRTSQTARILQCAVQVRLQHRPTLWVEFTGALAHPKGRLCNA</sequence>
<protein>
    <submittedName>
        <fullName evidence="1">Uncharacterized protein</fullName>
    </submittedName>
</protein>
<dbReference type="AlphaFoldDB" id="A0A381YSC5"/>
<accession>A0A381YSC5</accession>
<proteinExistence type="predicted"/>
<evidence type="ECO:0000313" key="1">
    <source>
        <dbReference type="EMBL" id="SVA79433.1"/>
    </source>
</evidence>
<organism evidence="1">
    <name type="scientific">marine metagenome</name>
    <dbReference type="NCBI Taxonomy" id="408172"/>
    <lineage>
        <taxon>unclassified sequences</taxon>
        <taxon>metagenomes</taxon>
        <taxon>ecological metagenomes</taxon>
    </lineage>
</organism>